<evidence type="ECO:0000313" key="1">
    <source>
        <dbReference type="EMBL" id="RYC05828.1"/>
    </source>
</evidence>
<dbReference type="OrthoDB" id="565316at2"/>
<dbReference type="EMBL" id="SDWV01000020">
    <property type="protein sequence ID" value="RYC05828.1"/>
    <property type="molecule type" value="Genomic_DNA"/>
</dbReference>
<keyword evidence="1" id="KW-0808">Transferase</keyword>
<dbReference type="GO" id="GO:0016740">
    <property type="term" value="F:transferase activity"/>
    <property type="evidence" value="ECO:0007669"/>
    <property type="project" value="UniProtKB-KW"/>
</dbReference>
<gene>
    <name evidence="1" type="ORF">EUA94_17340</name>
</gene>
<dbReference type="CDD" id="cd00761">
    <property type="entry name" value="Glyco_tranf_GTA_type"/>
    <property type="match status" value="1"/>
</dbReference>
<dbReference type="Proteomes" id="UP000291101">
    <property type="component" value="Unassembled WGS sequence"/>
</dbReference>
<protein>
    <submittedName>
        <fullName evidence="1">Glycosyltransferase family 2 protein</fullName>
    </submittedName>
</protein>
<keyword evidence="2" id="KW-1185">Reference proteome</keyword>
<dbReference type="Gene3D" id="3.90.550.10">
    <property type="entry name" value="Spore Coat Polysaccharide Biosynthesis Protein SpsA, Chain A"/>
    <property type="match status" value="1"/>
</dbReference>
<proteinExistence type="predicted"/>
<reference evidence="1 2" key="1">
    <citation type="submission" date="2019-01" db="EMBL/GenBank/DDBJ databases">
        <title>Novel species of Nocardioides.</title>
        <authorList>
            <person name="Liu Q."/>
            <person name="X Y.-H."/>
        </authorList>
    </citation>
    <scope>NUCLEOTIDE SEQUENCE [LARGE SCALE GENOMIC DNA]</scope>
    <source>
        <strain evidence="1 2">HLT2-9</strain>
    </source>
</reference>
<sequence>MEVSASVANAAGRLTDEVRARVRMLRALRSREVRLARKGFVDIDLPRASRVPGSFWAVMMVKNEADVIESTVNHLLSQGAAGILVADNLSTDATLDLLRSLAERDNRVHVARDLEPGYYQSAKMSYLARRAWKAGADWIVPVDADEHWFAPKFSLADYFRRSDAPRAWAAMHEAYPENADARWEPMGLIQVERDPGPLPKVAFKAAPWTWIGDGNHSLRGVPPSRQADLKLLHYQYRSQAQFSSKVQGGVAALNRAVGQNPEMGQHWREQAAMSETARGDRWRDLVESRIEDHGQRRRASRVLVRAPGAWATWDPSGEIGV</sequence>
<name>A0A4Q2SP17_9ACTN</name>
<dbReference type="Pfam" id="PF13704">
    <property type="entry name" value="Glyco_tranf_2_4"/>
    <property type="match status" value="1"/>
</dbReference>
<evidence type="ECO:0000313" key="2">
    <source>
        <dbReference type="Proteomes" id="UP000291101"/>
    </source>
</evidence>
<organism evidence="1 2">
    <name type="scientific">Nocardioides zhouii</name>
    <dbReference type="NCBI Taxonomy" id="1168729"/>
    <lineage>
        <taxon>Bacteria</taxon>
        <taxon>Bacillati</taxon>
        <taxon>Actinomycetota</taxon>
        <taxon>Actinomycetes</taxon>
        <taxon>Propionibacteriales</taxon>
        <taxon>Nocardioidaceae</taxon>
        <taxon>Nocardioides</taxon>
    </lineage>
</organism>
<accession>A0A4Q2SP17</accession>
<dbReference type="InterPro" id="IPR029044">
    <property type="entry name" value="Nucleotide-diphossugar_trans"/>
</dbReference>
<comment type="caution">
    <text evidence="1">The sequence shown here is derived from an EMBL/GenBank/DDBJ whole genome shotgun (WGS) entry which is preliminary data.</text>
</comment>
<dbReference type="AlphaFoldDB" id="A0A4Q2SP17"/>
<dbReference type="SUPFAM" id="SSF53448">
    <property type="entry name" value="Nucleotide-diphospho-sugar transferases"/>
    <property type="match status" value="1"/>
</dbReference>